<dbReference type="InterPro" id="IPR019270">
    <property type="entry name" value="DUF2283"/>
</dbReference>
<dbReference type="HOGENOM" id="CLU_166740_4_1_5"/>
<evidence type="ECO:0008006" key="2">
    <source>
        <dbReference type="Google" id="ProtNLM"/>
    </source>
</evidence>
<sequence length="71" mass="7615">MKLHYYPETDSLYIELKSSPGVEAREIVAGLVADIGDDGSVVGFDIDQASKKLDLATLETVALPFTAMKVA</sequence>
<evidence type="ECO:0000313" key="1">
    <source>
        <dbReference type="EMBL" id="ABJ06146.1"/>
    </source>
</evidence>
<name>Q07PI8_RHOP5</name>
<accession>Q07PI8</accession>
<gene>
    <name evidence="1" type="ordered locus">RPE_2204</name>
</gene>
<dbReference type="KEGG" id="rpe:RPE_2204"/>
<dbReference type="AlphaFoldDB" id="Q07PI8"/>
<dbReference type="EMBL" id="CP000463">
    <property type="protein sequence ID" value="ABJ06146.1"/>
    <property type="molecule type" value="Genomic_DNA"/>
</dbReference>
<proteinExistence type="predicted"/>
<dbReference type="STRING" id="316055.RPE_2204"/>
<reference evidence="1" key="1">
    <citation type="submission" date="2006-09" db="EMBL/GenBank/DDBJ databases">
        <title>Complete sequence of Rhodopseudomonas palustris BisA53.</title>
        <authorList>
            <consortium name="US DOE Joint Genome Institute"/>
            <person name="Copeland A."/>
            <person name="Lucas S."/>
            <person name="Lapidus A."/>
            <person name="Barry K."/>
            <person name="Detter J.C."/>
            <person name="Glavina del Rio T."/>
            <person name="Hammon N."/>
            <person name="Israni S."/>
            <person name="Dalin E."/>
            <person name="Tice H."/>
            <person name="Pitluck S."/>
            <person name="Chain P."/>
            <person name="Malfatti S."/>
            <person name="Shin M."/>
            <person name="Vergez L."/>
            <person name="Schmutz J."/>
            <person name="Larimer F."/>
            <person name="Land M."/>
            <person name="Hauser L."/>
            <person name="Pelletier D.A."/>
            <person name="Kyrpides N."/>
            <person name="Kim E."/>
            <person name="Harwood C.S."/>
            <person name="Oda Y."/>
            <person name="Richardson P."/>
        </authorList>
    </citation>
    <scope>NUCLEOTIDE SEQUENCE [LARGE SCALE GENOMIC DNA]</scope>
    <source>
        <strain evidence="1">BisA53</strain>
    </source>
</reference>
<organism evidence="1">
    <name type="scientific">Rhodopseudomonas palustris (strain BisA53)</name>
    <dbReference type="NCBI Taxonomy" id="316055"/>
    <lineage>
        <taxon>Bacteria</taxon>
        <taxon>Pseudomonadati</taxon>
        <taxon>Pseudomonadota</taxon>
        <taxon>Alphaproteobacteria</taxon>
        <taxon>Hyphomicrobiales</taxon>
        <taxon>Nitrobacteraceae</taxon>
        <taxon>Rhodopseudomonas</taxon>
    </lineage>
</organism>
<dbReference type="Pfam" id="PF10049">
    <property type="entry name" value="DUF2283"/>
    <property type="match status" value="1"/>
</dbReference>
<dbReference type="OrthoDB" id="9799670at2"/>
<dbReference type="eggNOG" id="COG5428">
    <property type="taxonomic scope" value="Bacteria"/>
</dbReference>
<protein>
    <recommendedName>
        <fullName evidence="2">DUF2283 domain-containing protein</fullName>
    </recommendedName>
</protein>